<reference evidence="1" key="1">
    <citation type="journal article" date="2021" name="Microb. Physiol.">
        <title>Proteogenomic Insights into the Physiology of Marine, Sulfate-Reducing, Filamentous Desulfonema limicola and Desulfonema magnum.</title>
        <authorList>
            <person name="Schnaars V."/>
            <person name="Wohlbrand L."/>
            <person name="Scheve S."/>
            <person name="Hinrichs C."/>
            <person name="Reinhardt R."/>
            <person name="Rabus R."/>
        </authorList>
    </citation>
    <scope>NUCLEOTIDE SEQUENCE</scope>
    <source>
        <strain evidence="1">4be13</strain>
    </source>
</reference>
<accession>A0A975BQR9</accession>
<evidence type="ECO:0000313" key="2">
    <source>
        <dbReference type="Proteomes" id="UP000663722"/>
    </source>
</evidence>
<proteinExistence type="predicted"/>
<sequence>MFRFKNQGLYFQQVAPEFRSNFFQPASAIVKTKYPCKSLLL</sequence>
<gene>
    <name evidence="1" type="ORF">dnm_054000</name>
</gene>
<dbReference type="Proteomes" id="UP000663722">
    <property type="component" value="Chromosome"/>
</dbReference>
<dbReference type="KEGG" id="dmm:dnm_054000"/>
<name>A0A975BQR9_9BACT</name>
<dbReference type="AlphaFoldDB" id="A0A975BQR9"/>
<dbReference type="EMBL" id="CP061800">
    <property type="protein sequence ID" value="QTA89350.1"/>
    <property type="molecule type" value="Genomic_DNA"/>
</dbReference>
<organism evidence="1 2">
    <name type="scientific">Desulfonema magnum</name>
    <dbReference type="NCBI Taxonomy" id="45655"/>
    <lineage>
        <taxon>Bacteria</taxon>
        <taxon>Pseudomonadati</taxon>
        <taxon>Thermodesulfobacteriota</taxon>
        <taxon>Desulfobacteria</taxon>
        <taxon>Desulfobacterales</taxon>
        <taxon>Desulfococcaceae</taxon>
        <taxon>Desulfonema</taxon>
    </lineage>
</organism>
<protein>
    <submittedName>
        <fullName evidence="1">Uncharacterized protein</fullName>
    </submittedName>
</protein>
<keyword evidence="2" id="KW-1185">Reference proteome</keyword>
<evidence type="ECO:0000313" key="1">
    <source>
        <dbReference type="EMBL" id="QTA89350.1"/>
    </source>
</evidence>